<gene>
    <name evidence="3" type="ORF">NAEGRDRAFT_72525</name>
</gene>
<evidence type="ECO:0000256" key="1">
    <source>
        <dbReference type="RuleBase" id="RU362114"/>
    </source>
</evidence>
<protein>
    <recommendedName>
        <fullName evidence="1">Poly [ADP-ribose] polymerase</fullName>
        <shortName evidence="1">PARP</shortName>
        <ecNumber evidence="1">2.4.2.-</ecNumber>
    </recommendedName>
</protein>
<reference evidence="3 4" key="1">
    <citation type="journal article" date="2010" name="Cell">
        <title>The genome of Naegleria gruberi illuminates early eukaryotic versatility.</title>
        <authorList>
            <person name="Fritz-Laylin L.K."/>
            <person name="Prochnik S.E."/>
            <person name="Ginger M.L."/>
            <person name="Dacks J.B."/>
            <person name="Carpenter M.L."/>
            <person name="Field M.C."/>
            <person name="Kuo A."/>
            <person name="Paredez A."/>
            <person name="Chapman J."/>
            <person name="Pham J."/>
            <person name="Shu S."/>
            <person name="Neupane R."/>
            <person name="Cipriano M."/>
            <person name="Mancuso J."/>
            <person name="Tu H."/>
            <person name="Salamov A."/>
            <person name="Lindquist E."/>
            <person name="Shapiro H."/>
            <person name="Lucas S."/>
            <person name="Grigoriev I.V."/>
            <person name="Cande W.Z."/>
            <person name="Fulton C."/>
            <person name="Rokhsar D.S."/>
            <person name="Dawson S.C."/>
        </authorList>
    </citation>
    <scope>NUCLEOTIDE SEQUENCE [LARGE SCALE GENOMIC DNA]</scope>
    <source>
        <strain evidence="3 4">NEG-M</strain>
    </source>
</reference>
<dbReference type="OMA" id="MTNERRP"/>
<dbReference type="Gene3D" id="3.90.228.10">
    <property type="match status" value="1"/>
</dbReference>
<dbReference type="GO" id="GO:1990404">
    <property type="term" value="F:NAD+-protein mono-ADP-ribosyltransferase activity"/>
    <property type="evidence" value="ECO:0007669"/>
    <property type="project" value="TreeGrafter"/>
</dbReference>
<dbReference type="VEuPathDB" id="AmoebaDB:NAEGRDRAFT_72525"/>
<evidence type="ECO:0000259" key="2">
    <source>
        <dbReference type="PROSITE" id="PS51059"/>
    </source>
</evidence>
<dbReference type="GO" id="GO:0005634">
    <property type="term" value="C:nucleus"/>
    <property type="evidence" value="ECO:0007669"/>
    <property type="project" value="TreeGrafter"/>
</dbReference>
<dbReference type="AlphaFoldDB" id="D2VU38"/>
<sequence>MEMDLEESKSKQLNIVLPSYWKRNTFTSYSKRYYIVDVTKYLKNTIQGVIDISCNSTTLGSGRDQQVRMNYSKMVVSSVSRIENASLFTSYKSRMNHLTSYQDPLNSIQVQTEQLAKTSKSFEWMKTVGLNGGMNEKYLWHGTKPEFISSISEHGFDERVASLGGLFGAGVYFAEYCSKSDQYCTPDRNNEYSLFLCRVLLGRQIYYTPKRMTNERRPPEINGTNRRVFDSVIGNSNASNSAYRELIVYDRYQCYPEYIIKYKRQ</sequence>
<dbReference type="STRING" id="5762.D2VU38"/>
<dbReference type="PANTHER" id="PTHR45740:SF2">
    <property type="entry name" value="POLY [ADP-RIBOSE] POLYMERASE"/>
    <property type="match status" value="1"/>
</dbReference>
<dbReference type="InterPro" id="IPR012317">
    <property type="entry name" value="Poly(ADP-ribose)pol_cat_dom"/>
</dbReference>
<evidence type="ECO:0000313" key="3">
    <source>
        <dbReference type="EMBL" id="EFC39622.1"/>
    </source>
</evidence>
<dbReference type="OrthoDB" id="411019at2759"/>
<name>D2VU38_NAEGR</name>
<keyword evidence="1" id="KW-0328">Glycosyltransferase</keyword>
<dbReference type="SUPFAM" id="SSF56399">
    <property type="entry name" value="ADP-ribosylation"/>
    <property type="match status" value="1"/>
</dbReference>
<keyword evidence="1" id="KW-0808">Transferase</keyword>
<dbReference type="EC" id="2.4.2.-" evidence="1"/>
<dbReference type="Proteomes" id="UP000006671">
    <property type="component" value="Unassembled WGS sequence"/>
</dbReference>
<dbReference type="eggNOG" id="KOG4177">
    <property type="taxonomic scope" value="Eukaryota"/>
</dbReference>
<dbReference type="KEGG" id="ngr:NAEGRDRAFT_72525"/>
<accession>D2VU38</accession>
<dbReference type="PROSITE" id="PS51059">
    <property type="entry name" value="PARP_CATALYTIC"/>
    <property type="match status" value="1"/>
</dbReference>
<organism evidence="4">
    <name type="scientific">Naegleria gruberi</name>
    <name type="common">Amoeba</name>
    <dbReference type="NCBI Taxonomy" id="5762"/>
    <lineage>
        <taxon>Eukaryota</taxon>
        <taxon>Discoba</taxon>
        <taxon>Heterolobosea</taxon>
        <taxon>Tetramitia</taxon>
        <taxon>Eutetramitia</taxon>
        <taxon>Vahlkampfiidae</taxon>
        <taxon>Naegleria</taxon>
    </lineage>
</organism>
<dbReference type="EMBL" id="GG738898">
    <property type="protein sequence ID" value="EFC39622.1"/>
    <property type="molecule type" value="Genomic_DNA"/>
</dbReference>
<evidence type="ECO:0000313" key="4">
    <source>
        <dbReference type="Proteomes" id="UP000006671"/>
    </source>
</evidence>
<dbReference type="GO" id="GO:0003950">
    <property type="term" value="F:NAD+ poly-ADP-ribosyltransferase activity"/>
    <property type="evidence" value="ECO:0007669"/>
    <property type="project" value="UniProtKB-UniRule"/>
</dbReference>
<proteinExistence type="predicted"/>
<dbReference type="GeneID" id="8854167"/>
<dbReference type="PANTHER" id="PTHR45740">
    <property type="entry name" value="POLY [ADP-RIBOSE] POLYMERASE"/>
    <property type="match status" value="1"/>
</dbReference>
<dbReference type="InterPro" id="IPR051712">
    <property type="entry name" value="ARTD-AVP"/>
</dbReference>
<keyword evidence="1" id="KW-0520">NAD</keyword>
<dbReference type="Pfam" id="PF00644">
    <property type="entry name" value="PARP"/>
    <property type="match status" value="1"/>
</dbReference>
<dbReference type="RefSeq" id="XP_002672366.1">
    <property type="nucleotide sequence ID" value="XM_002672320.1"/>
</dbReference>
<feature type="domain" description="PARP catalytic" evidence="2">
    <location>
        <begin position="65"/>
        <end position="265"/>
    </location>
</feature>
<dbReference type="InParanoid" id="D2VU38"/>
<keyword evidence="4" id="KW-1185">Reference proteome</keyword>